<dbReference type="GO" id="GO:0003700">
    <property type="term" value="F:DNA-binding transcription factor activity"/>
    <property type="evidence" value="ECO:0007669"/>
    <property type="project" value="InterPro"/>
</dbReference>
<dbReference type="PANTHER" id="PTHR43436:SF1">
    <property type="entry name" value="TRANSCRIPTIONAL REGULATORY PROTEIN"/>
    <property type="match status" value="1"/>
</dbReference>
<dbReference type="Pfam" id="PF12833">
    <property type="entry name" value="HTH_18"/>
    <property type="match status" value="1"/>
</dbReference>
<evidence type="ECO:0000313" key="6">
    <source>
        <dbReference type="EMBL" id="RAH96111.1"/>
    </source>
</evidence>
<proteinExistence type="predicted"/>
<dbReference type="GO" id="GO:0043565">
    <property type="term" value="F:sequence-specific DNA binding"/>
    <property type="evidence" value="ECO:0007669"/>
    <property type="project" value="InterPro"/>
</dbReference>
<dbReference type="PROSITE" id="PS00041">
    <property type="entry name" value="HTH_ARAC_FAMILY_1"/>
    <property type="match status" value="1"/>
</dbReference>
<feature type="domain" description="HTH araC/xylS-type" evidence="5">
    <location>
        <begin position="192"/>
        <end position="290"/>
    </location>
</feature>
<evidence type="ECO:0000256" key="1">
    <source>
        <dbReference type="ARBA" id="ARBA00023015"/>
    </source>
</evidence>
<comment type="caution">
    <text evidence="6">The sequence shown here is derived from an EMBL/GenBank/DDBJ whole genome shotgun (WGS) entry which is preliminary data.</text>
</comment>
<name>A0A8B2NNN2_9HYPH</name>
<dbReference type="PROSITE" id="PS01124">
    <property type="entry name" value="HTH_ARAC_FAMILY_2"/>
    <property type="match status" value="1"/>
</dbReference>
<organism evidence="6 7">
    <name type="scientific">Acuticoccus sediminis</name>
    <dbReference type="NCBI Taxonomy" id="2184697"/>
    <lineage>
        <taxon>Bacteria</taxon>
        <taxon>Pseudomonadati</taxon>
        <taxon>Pseudomonadota</taxon>
        <taxon>Alphaproteobacteria</taxon>
        <taxon>Hyphomicrobiales</taxon>
        <taxon>Amorphaceae</taxon>
        <taxon>Acuticoccus</taxon>
    </lineage>
</organism>
<keyword evidence="1" id="KW-0805">Transcription regulation</keyword>
<dbReference type="EMBL" id="QHHQ01000016">
    <property type="protein sequence ID" value="RAH96111.1"/>
    <property type="molecule type" value="Genomic_DNA"/>
</dbReference>
<dbReference type="Proteomes" id="UP000249590">
    <property type="component" value="Unassembled WGS sequence"/>
</dbReference>
<dbReference type="PANTHER" id="PTHR43436">
    <property type="entry name" value="ARAC-FAMILY TRANSCRIPTIONAL REGULATOR"/>
    <property type="match status" value="1"/>
</dbReference>
<dbReference type="RefSeq" id="WP_111352642.1">
    <property type="nucleotide sequence ID" value="NZ_QHHQ01000016.1"/>
</dbReference>
<gene>
    <name evidence="6" type="ORF">DLJ53_33340</name>
</gene>
<dbReference type="AlphaFoldDB" id="A0A8B2NNN2"/>
<evidence type="ECO:0000259" key="5">
    <source>
        <dbReference type="PROSITE" id="PS01124"/>
    </source>
</evidence>
<dbReference type="Pfam" id="PF06719">
    <property type="entry name" value="AraC_N"/>
    <property type="match status" value="1"/>
</dbReference>
<protein>
    <submittedName>
        <fullName evidence="6">AraC family transcriptional regulator</fullName>
    </submittedName>
</protein>
<keyword evidence="3" id="KW-0804">Transcription</keyword>
<accession>A0A8B2NNN2</accession>
<keyword evidence="7" id="KW-1185">Reference proteome</keyword>
<dbReference type="InterPro" id="IPR018060">
    <property type="entry name" value="HTH_AraC"/>
</dbReference>
<dbReference type="OrthoDB" id="9802263at2"/>
<dbReference type="Gene3D" id="1.10.10.60">
    <property type="entry name" value="Homeodomain-like"/>
    <property type="match status" value="1"/>
</dbReference>
<dbReference type="SMART" id="SM00342">
    <property type="entry name" value="HTH_ARAC"/>
    <property type="match status" value="1"/>
</dbReference>
<evidence type="ECO:0000256" key="4">
    <source>
        <dbReference type="SAM" id="MobiDB-lite"/>
    </source>
</evidence>
<reference evidence="6 7" key="1">
    <citation type="submission" date="2018-05" db="EMBL/GenBank/DDBJ databases">
        <title>Acuticoccus sediminis sp. nov., isolated from deep-sea sediment of Indian Ocean.</title>
        <authorList>
            <person name="Liu X."/>
            <person name="Lai Q."/>
            <person name="Du Y."/>
            <person name="Sun F."/>
            <person name="Zhang X."/>
            <person name="Wang S."/>
            <person name="Shao Z."/>
        </authorList>
    </citation>
    <scope>NUCLEOTIDE SEQUENCE [LARGE SCALE GENOMIC DNA]</scope>
    <source>
        <strain evidence="6 7">PTG4-2</strain>
    </source>
</reference>
<dbReference type="InterPro" id="IPR009057">
    <property type="entry name" value="Homeodomain-like_sf"/>
</dbReference>
<evidence type="ECO:0000313" key="7">
    <source>
        <dbReference type="Proteomes" id="UP000249590"/>
    </source>
</evidence>
<keyword evidence="2" id="KW-0238">DNA-binding</keyword>
<dbReference type="SUPFAM" id="SSF46689">
    <property type="entry name" value="Homeodomain-like"/>
    <property type="match status" value="2"/>
</dbReference>
<dbReference type="InterPro" id="IPR018062">
    <property type="entry name" value="HTH_AraC-typ_CS"/>
</dbReference>
<sequence>MASTLTTALETYIAEMGGGDGLYATPMQDTFIMRTSRTVMPFRRLYRPALCVVAQGAKQLRVGDEVLNYAEGTAVAVTVEVPGNGTVTKASATEPFLGLTIDFDPRLLREVMEQLEAPPTPTDTQLGAFVETLSEPLLDCMARLVRLLATPEAVPILYPAILKEIYFWLLTGPNGGEVAKIVRSDSHTRRIADAVHFLRQNYTRTIRVEEVAEAARMGLSSFHHHFRLITQLSPLQFQKQLRLLEARRLMVAESANVTSAAIKVGYESVSQFSRDYTRQFGTPPKRDAMALKAVALPNWAPGLTPIADELLYRETPAVERVRSPVAFRPTPHVAAAREAGRPEREPALGLSAP</sequence>
<evidence type="ECO:0000256" key="2">
    <source>
        <dbReference type="ARBA" id="ARBA00023125"/>
    </source>
</evidence>
<feature type="region of interest" description="Disordered" evidence="4">
    <location>
        <begin position="334"/>
        <end position="353"/>
    </location>
</feature>
<dbReference type="InterPro" id="IPR009594">
    <property type="entry name" value="Tscrpt_reg_HTH_AraC_N"/>
</dbReference>
<evidence type="ECO:0000256" key="3">
    <source>
        <dbReference type="ARBA" id="ARBA00023163"/>
    </source>
</evidence>